<feature type="transmembrane region" description="Helical" evidence="2">
    <location>
        <begin position="21"/>
        <end position="44"/>
    </location>
</feature>
<keyword evidence="2" id="KW-0472">Membrane</keyword>
<dbReference type="InterPro" id="IPR007813">
    <property type="entry name" value="PilN"/>
</dbReference>
<dbReference type="InterPro" id="IPR052534">
    <property type="entry name" value="Extracell_DNA_Util/SecSys_Comp"/>
</dbReference>
<dbReference type="PANTHER" id="PTHR40278">
    <property type="entry name" value="DNA UTILIZATION PROTEIN HOFN"/>
    <property type="match status" value="1"/>
</dbReference>
<feature type="coiled-coil region" evidence="1">
    <location>
        <begin position="50"/>
        <end position="94"/>
    </location>
</feature>
<dbReference type="Pfam" id="PF05137">
    <property type="entry name" value="PilN"/>
    <property type="match status" value="1"/>
</dbReference>
<dbReference type="RefSeq" id="WP_168059369.1">
    <property type="nucleotide sequence ID" value="NZ_VTOW01000002.1"/>
</dbReference>
<keyword evidence="2" id="KW-1133">Transmembrane helix</keyword>
<reference evidence="3 4" key="1">
    <citation type="journal article" date="2020" name="Nature">
        <title>Bacterial chemolithoautotrophy via manganese oxidation.</title>
        <authorList>
            <person name="Yu H."/>
            <person name="Leadbetter J.R."/>
        </authorList>
    </citation>
    <scope>NUCLEOTIDE SEQUENCE [LARGE SCALE GENOMIC DNA]</scope>
    <source>
        <strain evidence="3 4">Mn-1</strain>
    </source>
</reference>
<dbReference type="AlphaFoldDB" id="A0A7X6DPM1"/>
<gene>
    <name evidence="3" type="ORF">MNODULE_09775</name>
</gene>
<evidence type="ECO:0000256" key="1">
    <source>
        <dbReference type="SAM" id="Coils"/>
    </source>
</evidence>
<comment type="caution">
    <text evidence="3">The sequence shown here is derived from an EMBL/GenBank/DDBJ whole genome shotgun (WGS) entry which is preliminary data.</text>
</comment>
<keyword evidence="2" id="KW-0812">Transmembrane</keyword>
<keyword evidence="1" id="KW-0175">Coiled coil</keyword>
<dbReference type="EMBL" id="VTOW01000002">
    <property type="protein sequence ID" value="NKE71026.1"/>
    <property type="molecule type" value="Genomic_DNA"/>
</dbReference>
<protein>
    <submittedName>
        <fullName evidence="3">Uncharacterized protein</fullName>
    </submittedName>
</protein>
<sequence length="181" mass="20602">MIKINLLPTQKAKKGKKKVEIQSQLILASGVLSVLFLILGYGWITLNERVDNLTAEKTKLTTELGVLKTKVKEVENYEKDKKAVEEKIHIIEQLRKNQSIPVLLLDQISRSLPEKVWLVNVNEQNGVIDLEGRATTNSEIVDFINNLKRSALFKDVQILESRQGMEGAVSIYTFRLKWSLT</sequence>
<accession>A0A7X6DPM1</accession>
<evidence type="ECO:0000256" key="2">
    <source>
        <dbReference type="SAM" id="Phobius"/>
    </source>
</evidence>
<proteinExistence type="predicted"/>
<evidence type="ECO:0000313" key="4">
    <source>
        <dbReference type="Proteomes" id="UP000534783"/>
    </source>
</evidence>
<name>A0A7X6DPM1_9BACT</name>
<evidence type="ECO:0000313" key="3">
    <source>
        <dbReference type="EMBL" id="NKE71026.1"/>
    </source>
</evidence>
<dbReference type="Proteomes" id="UP000534783">
    <property type="component" value="Unassembled WGS sequence"/>
</dbReference>
<dbReference type="PANTHER" id="PTHR40278:SF1">
    <property type="entry name" value="DNA UTILIZATION PROTEIN HOFN"/>
    <property type="match status" value="1"/>
</dbReference>
<organism evidence="3 4">
    <name type="scientific">Candidatus Manganitrophus noduliformans</name>
    <dbReference type="NCBI Taxonomy" id="2606439"/>
    <lineage>
        <taxon>Bacteria</taxon>
        <taxon>Pseudomonadati</taxon>
        <taxon>Nitrospirota</taxon>
        <taxon>Nitrospiria</taxon>
        <taxon>Candidatus Troglogloeales</taxon>
        <taxon>Candidatus Manganitrophaceae</taxon>
        <taxon>Candidatus Manganitrophus</taxon>
    </lineage>
</organism>
<keyword evidence="4" id="KW-1185">Reference proteome</keyword>